<dbReference type="SUPFAM" id="SSF56219">
    <property type="entry name" value="DNase I-like"/>
    <property type="match status" value="1"/>
</dbReference>
<evidence type="ECO:0000259" key="1">
    <source>
        <dbReference type="Pfam" id="PF03372"/>
    </source>
</evidence>
<dbReference type="PANTHER" id="PTHR12121:SF37">
    <property type="entry name" value="2',5'-PHOSPHODIESTERASE 12"/>
    <property type="match status" value="1"/>
</dbReference>
<evidence type="ECO:0000313" key="4">
    <source>
        <dbReference type="Proteomes" id="UP001162164"/>
    </source>
</evidence>
<protein>
    <recommendedName>
        <fullName evidence="5">2',5'-phosphodiesterase 12</fullName>
    </recommendedName>
</protein>
<keyword evidence="4" id="KW-1185">Reference proteome</keyword>
<dbReference type="InterPro" id="IPR048821">
    <property type="entry name" value="PDE12-like_N"/>
</dbReference>
<gene>
    <name evidence="3" type="ORF">NQ317_017696</name>
</gene>
<name>A0ABQ9JMT6_9CUCU</name>
<dbReference type="EMBL" id="JAPWTJ010000331">
    <property type="protein sequence ID" value="KAJ8979548.1"/>
    <property type="molecule type" value="Genomic_DNA"/>
</dbReference>
<proteinExistence type="predicted"/>
<dbReference type="InterPro" id="IPR005135">
    <property type="entry name" value="Endo/exonuclease/phosphatase"/>
</dbReference>
<sequence length="532" mass="61466">MFLRLHKILADFHRSAINKNIHKYIFKMDHAYLRRLSDNEQFLISFKYKNEELKVERQFNFNRKLAETVDTFLSRVVANVEKSVCDDIFQPKNNIVLKVREKDYNVIVNSPWVDTIELPLSILANFPVYSSKFETVYTDKDQPATFTWFKSSNQVEWTEAGHEYIFTPTNEDVGCYLKLKCVPRNGDIEGPEVEVISTCKVEASPGLCPFEVRHRFTKCRAEGREFRVVTYNILADLYCDSDYTREILHPYCPAYALKIDYRKLLILKEIIGYNADLICLQEVDRKVYSHDLAPALHHLGFDSDFAEIRFQKLASKCIVFSEHISRDPQFADVWEKISRNEKLSERILGRKSTLQVNVIESLEHEEVLVVANTHFYFHPDADHIRLLHGGLAIRYLENYINDLKKEITNKRISLIFCGDFNSVPECGVYKLYTTGTVPKDCIDYSSNSEQTVQDVEFTQNLQLGSACGTPKYTNFTAGFADCLDYIFYEKSNLAVTQVVPLPSHEEVTQNTALPSVVFPSDHIALVSDLKWL</sequence>
<evidence type="ECO:0000259" key="2">
    <source>
        <dbReference type="Pfam" id="PF21171"/>
    </source>
</evidence>
<evidence type="ECO:0008006" key="5">
    <source>
        <dbReference type="Google" id="ProtNLM"/>
    </source>
</evidence>
<reference evidence="3" key="1">
    <citation type="journal article" date="2023" name="Insect Mol. Biol.">
        <title>Genome sequencing provides insights into the evolution of gene families encoding plant cell wall-degrading enzymes in longhorned beetles.</title>
        <authorList>
            <person name="Shin N.R."/>
            <person name="Okamura Y."/>
            <person name="Kirsch R."/>
            <person name="Pauchet Y."/>
        </authorList>
    </citation>
    <scope>NUCLEOTIDE SEQUENCE</scope>
    <source>
        <strain evidence="3">MMC_N1</strain>
    </source>
</reference>
<dbReference type="PANTHER" id="PTHR12121">
    <property type="entry name" value="CARBON CATABOLITE REPRESSOR PROTEIN 4"/>
    <property type="match status" value="1"/>
</dbReference>
<accession>A0ABQ9JMT6</accession>
<evidence type="ECO:0000313" key="3">
    <source>
        <dbReference type="EMBL" id="KAJ8979548.1"/>
    </source>
</evidence>
<feature type="domain" description="Endonuclease/exonuclease/phosphatase" evidence="1">
    <location>
        <begin position="229"/>
        <end position="522"/>
    </location>
</feature>
<dbReference type="Pfam" id="PF03372">
    <property type="entry name" value="Exo_endo_phos"/>
    <property type="match status" value="1"/>
</dbReference>
<dbReference type="Gene3D" id="3.60.10.10">
    <property type="entry name" value="Endonuclease/exonuclease/phosphatase"/>
    <property type="match status" value="1"/>
</dbReference>
<dbReference type="Pfam" id="PF21171">
    <property type="entry name" value="PDE12-like_N"/>
    <property type="match status" value="1"/>
</dbReference>
<dbReference type="Proteomes" id="UP001162164">
    <property type="component" value="Unassembled WGS sequence"/>
</dbReference>
<feature type="domain" description="2',5'-phosphodiesterase 12-like N-terminal" evidence="2">
    <location>
        <begin position="111"/>
        <end position="202"/>
    </location>
</feature>
<dbReference type="InterPro" id="IPR036691">
    <property type="entry name" value="Endo/exonu/phosph_ase_sf"/>
</dbReference>
<organism evidence="3 4">
    <name type="scientific">Molorchus minor</name>
    <dbReference type="NCBI Taxonomy" id="1323400"/>
    <lineage>
        <taxon>Eukaryota</taxon>
        <taxon>Metazoa</taxon>
        <taxon>Ecdysozoa</taxon>
        <taxon>Arthropoda</taxon>
        <taxon>Hexapoda</taxon>
        <taxon>Insecta</taxon>
        <taxon>Pterygota</taxon>
        <taxon>Neoptera</taxon>
        <taxon>Endopterygota</taxon>
        <taxon>Coleoptera</taxon>
        <taxon>Polyphaga</taxon>
        <taxon>Cucujiformia</taxon>
        <taxon>Chrysomeloidea</taxon>
        <taxon>Cerambycidae</taxon>
        <taxon>Lamiinae</taxon>
        <taxon>Monochamini</taxon>
        <taxon>Molorchus</taxon>
    </lineage>
</organism>
<comment type="caution">
    <text evidence="3">The sequence shown here is derived from an EMBL/GenBank/DDBJ whole genome shotgun (WGS) entry which is preliminary data.</text>
</comment>
<dbReference type="InterPro" id="IPR050410">
    <property type="entry name" value="CCR4/nocturin_mRNA_transcr"/>
</dbReference>